<dbReference type="InterPro" id="IPR026838">
    <property type="entry name" value="YheC/D"/>
</dbReference>
<dbReference type="GO" id="GO:0018169">
    <property type="term" value="F:ribosomal S6-glutamic acid ligase activity"/>
    <property type="evidence" value="ECO:0007669"/>
    <property type="project" value="TreeGrafter"/>
</dbReference>
<dbReference type="RefSeq" id="WP_169657721.1">
    <property type="nucleotide sequence ID" value="NZ_JABANE010000041.1"/>
</dbReference>
<dbReference type="InterPro" id="IPR011761">
    <property type="entry name" value="ATP-grasp"/>
</dbReference>
<keyword evidence="1" id="KW-0547">Nucleotide-binding</keyword>
<dbReference type="EMBL" id="JABANE010000041">
    <property type="protein sequence ID" value="NME69446.1"/>
    <property type="molecule type" value="Genomic_DNA"/>
</dbReference>
<dbReference type="NCBIfam" id="NF038074">
    <property type="entry name" value="fam_STM4014"/>
    <property type="match status" value="1"/>
</dbReference>
<dbReference type="InterPro" id="IPR047778">
    <property type="entry name" value="STM4014-like"/>
</dbReference>
<dbReference type="Proteomes" id="UP000576082">
    <property type="component" value="Unassembled WGS sequence"/>
</dbReference>
<accession>A0A7X9XAA7</accession>
<evidence type="ECO:0000313" key="3">
    <source>
        <dbReference type="EMBL" id="NME69446.1"/>
    </source>
</evidence>
<gene>
    <name evidence="3" type="ORF">HHU12_15830</name>
</gene>
<keyword evidence="4" id="KW-1185">Reference proteome</keyword>
<evidence type="ECO:0000313" key="4">
    <source>
        <dbReference type="Proteomes" id="UP000576082"/>
    </source>
</evidence>
<reference evidence="3 4" key="1">
    <citation type="submission" date="2020-04" db="EMBL/GenBank/DDBJ databases">
        <title>Flammeovirga sp. SR4, a novel species isolated from seawater.</title>
        <authorList>
            <person name="Wang X."/>
        </authorList>
    </citation>
    <scope>NUCLEOTIDE SEQUENCE [LARGE SCALE GENOMIC DNA]</scope>
    <source>
        <strain evidence="3 4">ATCC 23126</strain>
    </source>
</reference>
<dbReference type="PANTHER" id="PTHR21621:SF0">
    <property type="entry name" value="BETA-CITRYLGLUTAMATE SYNTHASE B-RELATED"/>
    <property type="match status" value="1"/>
</dbReference>
<keyword evidence="1" id="KW-0067">ATP-binding</keyword>
<sequence length="380" mass="43760">MKVILLGNPENRRLQMMQEALHSFGLNYQTIAWIDFLSTPQLFDAILEDHDVIKIDSFGENFDVFKALLKWGLKAIKKESYHQISELEIENLKNDKGKIQFSRQAYLGLKKALEWIENSVKQKKNIRFINTPQAILQMFDKKASHQILSNNSIPKTRFLGTVKNYDDLSQLMTEQNTHQVFIKLVHGSSSSGVMAYRRSKSREVLKTSVEIDTNSELYNSLKIRTYRDTEKIRLIVDQLAKENLLVEKWEPKATFDNKVFDLRLVVINQKVEHVVMRCSNSPMTNLHLGNERGNLKALKEFIGIEKWEEVKQTAIQAVSSFEGAMIAGVDLMLQSNNHKVKIIEVNAFGDLVPRIVNPQGRTTYEEQAFVIKSIFDEVLT</sequence>
<organism evidence="3 4">
    <name type="scientific">Flammeovirga aprica JL-4</name>
    <dbReference type="NCBI Taxonomy" id="694437"/>
    <lineage>
        <taxon>Bacteria</taxon>
        <taxon>Pseudomonadati</taxon>
        <taxon>Bacteroidota</taxon>
        <taxon>Cytophagia</taxon>
        <taxon>Cytophagales</taxon>
        <taxon>Flammeovirgaceae</taxon>
        <taxon>Flammeovirga</taxon>
    </lineage>
</organism>
<dbReference type="GO" id="GO:0009432">
    <property type="term" value="P:SOS response"/>
    <property type="evidence" value="ECO:0007669"/>
    <property type="project" value="TreeGrafter"/>
</dbReference>
<dbReference type="GO" id="GO:0005737">
    <property type="term" value="C:cytoplasm"/>
    <property type="evidence" value="ECO:0007669"/>
    <property type="project" value="TreeGrafter"/>
</dbReference>
<proteinExistence type="predicted"/>
<dbReference type="GO" id="GO:0005524">
    <property type="term" value="F:ATP binding"/>
    <property type="evidence" value="ECO:0007669"/>
    <property type="project" value="UniProtKB-UniRule"/>
</dbReference>
<dbReference type="AlphaFoldDB" id="A0A7X9XAA7"/>
<dbReference type="Gene3D" id="3.30.470.20">
    <property type="entry name" value="ATP-grasp fold, B domain"/>
    <property type="match status" value="1"/>
</dbReference>
<protein>
    <recommendedName>
        <fullName evidence="2">ATP-grasp domain-containing protein</fullName>
    </recommendedName>
</protein>
<dbReference type="SUPFAM" id="SSF56059">
    <property type="entry name" value="Glutathione synthetase ATP-binding domain-like"/>
    <property type="match status" value="1"/>
</dbReference>
<name>A0A7X9XAA7_9BACT</name>
<feature type="domain" description="ATP-grasp" evidence="2">
    <location>
        <begin position="145"/>
        <end position="375"/>
    </location>
</feature>
<evidence type="ECO:0000259" key="2">
    <source>
        <dbReference type="PROSITE" id="PS50975"/>
    </source>
</evidence>
<dbReference type="PANTHER" id="PTHR21621">
    <property type="entry name" value="RIBOSOMAL PROTEIN S6 MODIFICATION PROTEIN"/>
    <property type="match status" value="1"/>
</dbReference>
<evidence type="ECO:0000256" key="1">
    <source>
        <dbReference type="PROSITE-ProRule" id="PRU00409"/>
    </source>
</evidence>
<dbReference type="GO" id="GO:0046872">
    <property type="term" value="F:metal ion binding"/>
    <property type="evidence" value="ECO:0007669"/>
    <property type="project" value="InterPro"/>
</dbReference>
<dbReference type="Pfam" id="PF14398">
    <property type="entry name" value="ATPgrasp_YheCD"/>
    <property type="match status" value="1"/>
</dbReference>
<dbReference type="PROSITE" id="PS50975">
    <property type="entry name" value="ATP_GRASP"/>
    <property type="match status" value="1"/>
</dbReference>
<comment type="caution">
    <text evidence="3">The sequence shown here is derived from an EMBL/GenBank/DDBJ whole genome shotgun (WGS) entry which is preliminary data.</text>
</comment>